<dbReference type="AlphaFoldDB" id="A0AAD9NZJ3"/>
<name>A0AAD9NZJ3_RIDPI</name>
<accession>A0AAD9NZJ3</accession>
<protein>
    <submittedName>
        <fullName evidence="1">Uncharacterized protein</fullName>
    </submittedName>
</protein>
<dbReference type="EMBL" id="JAODUO010000240">
    <property type="protein sequence ID" value="KAK2185304.1"/>
    <property type="molecule type" value="Genomic_DNA"/>
</dbReference>
<evidence type="ECO:0000313" key="1">
    <source>
        <dbReference type="EMBL" id="KAK2185304.1"/>
    </source>
</evidence>
<keyword evidence="2" id="KW-1185">Reference proteome</keyword>
<dbReference type="Proteomes" id="UP001209878">
    <property type="component" value="Unassembled WGS sequence"/>
</dbReference>
<reference evidence="1" key="1">
    <citation type="journal article" date="2023" name="Mol. Biol. Evol.">
        <title>Third-Generation Sequencing Reveals the Adaptive Role of the Epigenome in Three Deep-Sea Polychaetes.</title>
        <authorList>
            <person name="Perez M."/>
            <person name="Aroh O."/>
            <person name="Sun Y."/>
            <person name="Lan Y."/>
            <person name="Juniper S.K."/>
            <person name="Young C.R."/>
            <person name="Angers B."/>
            <person name="Qian P.Y."/>
        </authorList>
    </citation>
    <scope>NUCLEOTIDE SEQUENCE</scope>
    <source>
        <strain evidence="1">R07B-5</strain>
    </source>
</reference>
<organism evidence="1 2">
    <name type="scientific">Ridgeia piscesae</name>
    <name type="common">Tubeworm</name>
    <dbReference type="NCBI Taxonomy" id="27915"/>
    <lineage>
        <taxon>Eukaryota</taxon>
        <taxon>Metazoa</taxon>
        <taxon>Spiralia</taxon>
        <taxon>Lophotrochozoa</taxon>
        <taxon>Annelida</taxon>
        <taxon>Polychaeta</taxon>
        <taxon>Sedentaria</taxon>
        <taxon>Canalipalpata</taxon>
        <taxon>Sabellida</taxon>
        <taxon>Siboglinidae</taxon>
        <taxon>Ridgeia</taxon>
    </lineage>
</organism>
<comment type="caution">
    <text evidence="1">The sequence shown here is derived from an EMBL/GenBank/DDBJ whole genome shotgun (WGS) entry which is preliminary data.</text>
</comment>
<evidence type="ECO:0000313" key="2">
    <source>
        <dbReference type="Proteomes" id="UP001209878"/>
    </source>
</evidence>
<sequence>MGRVALRSSGPNERTARVLLFPSIFSSPSGGWLTENKSFPNMCDINQRRTFFNRMSGSRTRQRVSCHRNEAVRILSPERGMLAACGRHLCLHVHKSGT</sequence>
<gene>
    <name evidence="1" type="ORF">NP493_240g01001</name>
</gene>
<proteinExistence type="predicted"/>